<dbReference type="SMART" id="SM00382">
    <property type="entry name" value="AAA"/>
    <property type="match status" value="1"/>
</dbReference>
<dbReference type="CDD" id="cd03214">
    <property type="entry name" value="ABC_Iron-Siderophores_B12_Hemin"/>
    <property type="match status" value="1"/>
</dbReference>
<reference evidence="6" key="1">
    <citation type="submission" date="2018-05" db="EMBL/GenBank/DDBJ databases">
        <authorList>
            <person name="Lanie J.A."/>
            <person name="Ng W.-L."/>
            <person name="Kazmierczak K.M."/>
            <person name="Andrzejewski T.M."/>
            <person name="Davidsen T.M."/>
            <person name="Wayne K.J."/>
            <person name="Tettelin H."/>
            <person name="Glass J.I."/>
            <person name="Rusch D."/>
            <person name="Podicherti R."/>
            <person name="Tsui H.-C.T."/>
            <person name="Winkler M.E."/>
        </authorList>
    </citation>
    <scope>NUCLEOTIDE SEQUENCE</scope>
</reference>
<dbReference type="Gene3D" id="3.40.50.300">
    <property type="entry name" value="P-loop containing nucleotide triphosphate hydrolases"/>
    <property type="match status" value="1"/>
</dbReference>
<keyword evidence="3" id="KW-0067">ATP-binding</keyword>
<dbReference type="InterPro" id="IPR017871">
    <property type="entry name" value="ABC_transporter-like_CS"/>
</dbReference>
<dbReference type="InterPro" id="IPR003439">
    <property type="entry name" value="ABC_transporter-like_ATP-bd"/>
</dbReference>
<evidence type="ECO:0000256" key="4">
    <source>
        <dbReference type="ARBA" id="ARBA00022967"/>
    </source>
</evidence>
<dbReference type="PANTHER" id="PTHR42794:SF1">
    <property type="entry name" value="HEMIN IMPORT ATP-BINDING PROTEIN HMUV"/>
    <property type="match status" value="1"/>
</dbReference>
<protein>
    <recommendedName>
        <fullName evidence="5">ABC transporter domain-containing protein</fullName>
    </recommendedName>
</protein>
<keyword evidence="4" id="KW-1278">Translocase</keyword>
<accession>A0A381P7E5</accession>
<dbReference type="GO" id="GO:0016887">
    <property type="term" value="F:ATP hydrolysis activity"/>
    <property type="evidence" value="ECO:0007669"/>
    <property type="project" value="InterPro"/>
</dbReference>
<evidence type="ECO:0000256" key="3">
    <source>
        <dbReference type="ARBA" id="ARBA00022840"/>
    </source>
</evidence>
<evidence type="ECO:0000256" key="2">
    <source>
        <dbReference type="ARBA" id="ARBA00022741"/>
    </source>
</evidence>
<proteinExistence type="predicted"/>
<organism evidence="6">
    <name type="scientific">marine metagenome</name>
    <dbReference type="NCBI Taxonomy" id="408172"/>
    <lineage>
        <taxon>unclassified sequences</taxon>
        <taxon>metagenomes</taxon>
        <taxon>ecological metagenomes</taxon>
    </lineage>
</organism>
<dbReference type="InterPro" id="IPR003593">
    <property type="entry name" value="AAA+_ATPase"/>
</dbReference>
<gene>
    <name evidence="6" type="ORF">METZ01_LOCUS15716</name>
</gene>
<feature type="domain" description="ABC transporter" evidence="5">
    <location>
        <begin position="1"/>
        <end position="221"/>
    </location>
</feature>
<dbReference type="AlphaFoldDB" id="A0A381P7E5"/>
<dbReference type="PROSITE" id="PS00211">
    <property type="entry name" value="ABC_TRANSPORTER_1"/>
    <property type="match status" value="1"/>
</dbReference>
<evidence type="ECO:0000259" key="5">
    <source>
        <dbReference type="PROSITE" id="PS50893"/>
    </source>
</evidence>
<dbReference type="InterPro" id="IPR027417">
    <property type="entry name" value="P-loop_NTPase"/>
</dbReference>
<name>A0A381P7E5_9ZZZZ</name>
<dbReference type="EMBL" id="UINC01000893">
    <property type="protein sequence ID" value="SUZ62862.1"/>
    <property type="molecule type" value="Genomic_DNA"/>
</dbReference>
<dbReference type="PANTHER" id="PTHR42794">
    <property type="entry name" value="HEMIN IMPORT ATP-BINDING PROTEIN HMUV"/>
    <property type="match status" value="1"/>
</dbReference>
<evidence type="ECO:0000313" key="6">
    <source>
        <dbReference type="EMBL" id="SUZ62862.1"/>
    </source>
</evidence>
<evidence type="ECO:0000256" key="1">
    <source>
        <dbReference type="ARBA" id="ARBA00022448"/>
    </source>
</evidence>
<dbReference type="Pfam" id="PF00005">
    <property type="entry name" value="ABC_tran"/>
    <property type="match status" value="1"/>
</dbReference>
<keyword evidence="2" id="KW-0547">Nucleotide-binding</keyword>
<keyword evidence="1" id="KW-0813">Transport</keyword>
<dbReference type="PROSITE" id="PS50893">
    <property type="entry name" value="ABC_TRANSPORTER_2"/>
    <property type="match status" value="1"/>
</dbReference>
<dbReference type="SUPFAM" id="SSF52540">
    <property type="entry name" value="P-loop containing nucleoside triphosphate hydrolases"/>
    <property type="match status" value="1"/>
</dbReference>
<dbReference type="GO" id="GO:0005524">
    <property type="term" value="F:ATP binding"/>
    <property type="evidence" value="ECO:0007669"/>
    <property type="project" value="UniProtKB-KW"/>
</dbReference>
<sequence length="250" mass="26976">MLGILGPNGSGKTTLLRLLGGLLRPTTGQVVLDGSDLDSIPKAGLAKRMAMVPQETYLAFDYSVLEIALMGRYPHLQTFEVEGPEDVELARAALTETGTADLEQRSFMTLSGGEKQRVVIASALAQFGRRATDTGRRPSELLLLDEPTASLDLGYQLDIASTIRRLNKDRSTAVVVSTHDLNFATSVCDYVVLLRQGCVLAAGPIHEILRPDTVKDLYDVDAVVEQHAVAGHLTITPLARRATDASDGHR</sequence>